<feature type="region of interest" description="Disordered" evidence="1">
    <location>
        <begin position="15"/>
        <end position="38"/>
    </location>
</feature>
<accession>A0A822Z034</accession>
<sequence length="50" mass="5797">MIIEVHNFLYQRRSEDEDNQISDSGKMGDGWTSGRKGNRWTSGLQLQLEI</sequence>
<reference evidence="2 3" key="1">
    <citation type="journal article" date="2020" name="Mol. Biol. Evol.">
        <title>Distinct Expression and Methylation Patterns for Genes with Different Fates following a Single Whole-Genome Duplication in Flowering Plants.</title>
        <authorList>
            <person name="Shi T."/>
            <person name="Rahmani R.S."/>
            <person name="Gugger P.F."/>
            <person name="Wang M."/>
            <person name="Li H."/>
            <person name="Zhang Y."/>
            <person name="Li Z."/>
            <person name="Wang Q."/>
            <person name="Van de Peer Y."/>
            <person name="Marchal K."/>
            <person name="Chen J."/>
        </authorList>
    </citation>
    <scope>NUCLEOTIDE SEQUENCE [LARGE SCALE GENOMIC DNA]</scope>
    <source>
        <tissue evidence="2">Leaf</tissue>
    </source>
</reference>
<dbReference type="Proteomes" id="UP000607653">
    <property type="component" value="Unassembled WGS sequence"/>
</dbReference>
<gene>
    <name evidence="2" type="ORF">HUJ06_014037</name>
</gene>
<name>A0A822Z034_NELNU</name>
<dbReference type="AlphaFoldDB" id="A0A822Z034"/>
<keyword evidence="3" id="KW-1185">Reference proteome</keyword>
<dbReference type="EMBL" id="DUZY01000005">
    <property type="protein sequence ID" value="DAD39714.1"/>
    <property type="molecule type" value="Genomic_DNA"/>
</dbReference>
<evidence type="ECO:0000313" key="3">
    <source>
        <dbReference type="Proteomes" id="UP000607653"/>
    </source>
</evidence>
<proteinExistence type="predicted"/>
<organism evidence="2 3">
    <name type="scientific">Nelumbo nucifera</name>
    <name type="common">Sacred lotus</name>
    <dbReference type="NCBI Taxonomy" id="4432"/>
    <lineage>
        <taxon>Eukaryota</taxon>
        <taxon>Viridiplantae</taxon>
        <taxon>Streptophyta</taxon>
        <taxon>Embryophyta</taxon>
        <taxon>Tracheophyta</taxon>
        <taxon>Spermatophyta</taxon>
        <taxon>Magnoliopsida</taxon>
        <taxon>Proteales</taxon>
        <taxon>Nelumbonaceae</taxon>
        <taxon>Nelumbo</taxon>
    </lineage>
</organism>
<protein>
    <submittedName>
        <fullName evidence="2">Uncharacterized protein</fullName>
    </submittedName>
</protein>
<comment type="caution">
    <text evidence="2">The sequence shown here is derived from an EMBL/GenBank/DDBJ whole genome shotgun (WGS) entry which is preliminary data.</text>
</comment>
<evidence type="ECO:0000313" key="2">
    <source>
        <dbReference type="EMBL" id="DAD39714.1"/>
    </source>
</evidence>
<evidence type="ECO:0000256" key="1">
    <source>
        <dbReference type="SAM" id="MobiDB-lite"/>
    </source>
</evidence>